<name>A0A6J5NIT6_9CAUD</name>
<organism evidence="2">
    <name type="scientific">uncultured Caudovirales phage</name>
    <dbReference type="NCBI Taxonomy" id="2100421"/>
    <lineage>
        <taxon>Viruses</taxon>
        <taxon>Duplodnaviria</taxon>
        <taxon>Heunggongvirae</taxon>
        <taxon>Uroviricota</taxon>
        <taxon>Caudoviricetes</taxon>
        <taxon>Peduoviridae</taxon>
        <taxon>Maltschvirus</taxon>
        <taxon>Maltschvirus maltsch</taxon>
    </lineage>
</organism>
<proteinExistence type="predicted"/>
<keyword evidence="1" id="KW-0472">Membrane</keyword>
<keyword evidence="1" id="KW-1133">Transmembrane helix</keyword>
<gene>
    <name evidence="2" type="ORF">UFOVP711_66</name>
</gene>
<dbReference type="EMBL" id="LR796677">
    <property type="protein sequence ID" value="CAB4159229.1"/>
    <property type="molecule type" value="Genomic_DNA"/>
</dbReference>
<sequence length="64" mass="7328">MKNKYEMNALELFIVFFLGCIFTWAGFMVWSEVDYHAKCDGVVLTGSWGKNYCLDPELLEGAQP</sequence>
<protein>
    <submittedName>
        <fullName evidence="2">Uncharacterized protein</fullName>
    </submittedName>
</protein>
<accession>A0A6J5NIT6</accession>
<keyword evidence="1" id="KW-0812">Transmembrane</keyword>
<feature type="transmembrane region" description="Helical" evidence="1">
    <location>
        <begin position="12"/>
        <end position="30"/>
    </location>
</feature>
<evidence type="ECO:0000313" key="2">
    <source>
        <dbReference type="EMBL" id="CAB4159229.1"/>
    </source>
</evidence>
<evidence type="ECO:0000256" key="1">
    <source>
        <dbReference type="SAM" id="Phobius"/>
    </source>
</evidence>
<reference evidence="2" key="1">
    <citation type="submission" date="2020-04" db="EMBL/GenBank/DDBJ databases">
        <authorList>
            <person name="Chiriac C."/>
            <person name="Salcher M."/>
            <person name="Ghai R."/>
            <person name="Kavagutti S V."/>
        </authorList>
    </citation>
    <scope>NUCLEOTIDE SEQUENCE</scope>
</reference>